<feature type="compositionally biased region" description="Low complexity" evidence="1">
    <location>
        <begin position="1"/>
        <end position="26"/>
    </location>
</feature>
<organism evidence="2 3">
    <name type="scientific">Kwoniella shandongensis</name>
    <dbReference type="NCBI Taxonomy" id="1734106"/>
    <lineage>
        <taxon>Eukaryota</taxon>
        <taxon>Fungi</taxon>
        <taxon>Dikarya</taxon>
        <taxon>Basidiomycota</taxon>
        <taxon>Agaricomycotina</taxon>
        <taxon>Tremellomycetes</taxon>
        <taxon>Tremellales</taxon>
        <taxon>Cryptococcaceae</taxon>
        <taxon>Kwoniella</taxon>
    </lineage>
</organism>
<feature type="region of interest" description="Disordered" evidence="1">
    <location>
        <begin position="1"/>
        <end position="97"/>
    </location>
</feature>
<dbReference type="GeneID" id="43592206"/>
<sequence>MNTSTTLSTTTGTTSPAAPAAPASAPGYGYIDSAPSPQAGMSTAPTPAVGSAASSITAVGGGSPTTPGNTVSPMSTKDNKSADQIQDQDIPNDIRDWYPGDASHDGRPAWWNRIFCCGYGIGCLLCPCGSWTCKQECS</sequence>
<dbReference type="EMBL" id="CP144052">
    <property type="protein sequence ID" value="WWD16400.1"/>
    <property type="molecule type" value="Genomic_DNA"/>
</dbReference>
<name>A0AAJ8MSY6_9TREE</name>
<gene>
    <name evidence="2" type="ORF">CI109_100826</name>
</gene>
<feature type="compositionally biased region" description="Polar residues" evidence="1">
    <location>
        <begin position="35"/>
        <end position="45"/>
    </location>
</feature>
<evidence type="ECO:0000313" key="2">
    <source>
        <dbReference type="EMBL" id="WWD16400.1"/>
    </source>
</evidence>
<evidence type="ECO:0000256" key="1">
    <source>
        <dbReference type="SAM" id="MobiDB-lite"/>
    </source>
</evidence>
<dbReference type="Proteomes" id="UP000322225">
    <property type="component" value="Chromosome 2"/>
</dbReference>
<reference evidence="2" key="1">
    <citation type="submission" date="2017-08" db="EMBL/GenBank/DDBJ databases">
        <authorList>
            <person name="Cuomo C."/>
            <person name="Billmyre B."/>
            <person name="Heitman J."/>
        </authorList>
    </citation>
    <scope>NUCLEOTIDE SEQUENCE</scope>
    <source>
        <strain evidence="2">CBS 12478</strain>
    </source>
</reference>
<proteinExistence type="predicted"/>
<reference evidence="2" key="2">
    <citation type="submission" date="2024-01" db="EMBL/GenBank/DDBJ databases">
        <title>Comparative genomics of Cryptococcus and Kwoniella reveals pathogenesis evolution and contrasting modes of karyotype evolution via chromosome fusion or intercentromeric recombination.</title>
        <authorList>
            <person name="Coelho M.A."/>
            <person name="David-Palma M."/>
            <person name="Shea T."/>
            <person name="Bowers K."/>
            <person name="McGinley-Smith S."/>
            <person name="Mohammad A.W."/>
            <person name="Gnirke A."/>
            <person name="Yurkov A.M."/>
            <person name="Nowrousian M."/>
            <person name="Sun S."/>
            <person name="Cuomo C.A."/>
            <person name="Heitman J."/>
        </authorList>
    </citation>
    <scope>NUCLEOTIDE SEQUENCE</scope>
    <source>
        <strain evidence="2">CBS 12478</strain>
    </source>
</reference>
<accession>A0AAJ8MSY6</accession>
<protein>
    <submittedName>
        <fullName evidence="2">Uncharacterized protein</fullName>
    </submittedName>
</protein>
<evidence type="ECO:0000313" key="3">
    <source>
        <dbReference type="Proteomes" id="UP000322225"/>
    </source>
</evidence>
<feature type="compositionally biased region" description="Polar residues" evidence="1">
    <location>
        <begin position="64"/>
        <end position="76"/>
    </location>
</feature>
<dbReference type="KEGG" id="ksn:43592206"/>
<dbReference type="AlphaFoldDB" id="A0AAJ8MSY6"/>
<dbReference type="RefSeq" id="XP_065822922.1">
    <property type="nucleotide sequence ID" value="XM_065966850.1"/>
</dbReference>
<keyword evidence="3" id="KW-1185">Reference proteome</keyword>